<protein>
    <submittedName>
        <fullName evidence="1">Uncharacterized protein</fullName>
    </submittedName>
</protein>
<proteinExistence type="predicted"/>
<evidence type="ECO:0000313" key="2">
    <source>
        <dbReference type="Proteomes" id="UP000276133"/>
    </source>
</evidence>
<name>A0A3M7PWV4_BRAPC</name>
<comment type="caution">
    <text evidence="1">The sequence shown here is derived from an EMBL/GenBank/DDBJ whole genome shotgun (WGS) entry which is preliminary data.</text>
</comment>
<accession>A0A3M7PWV4</accession>
<dbReference type="AlphaFoldDB" id="A0A3M7PWV4"/>
<dbReference type="Proteomes" id="UP000276133">
    <property type="component" value="Unassembled WGS sequence"/>
</dbReference>
<keyword evidence="2" id="KW-1185">Reference proteome</keyword>
<dbReference type="EMBL" id="REGN01008582">
    <property type="protein sequence ID" value="RNA03221.1"/>
    <property type="molecule type" value="Genomic_DNA"/>
</dbReference>
<evidence type="ECO:0000313" key="1">
    <source>
        <dbReference type="EMBL" id="RNA03221.1"/>
    </source>
</evidence>
<dbReference type="OrthoDB" id="10642101at2759"/>
<organism evidence="1 2">
    <name type="scientific">Brachionus plicatilis</name>
    <name type="common">Marine rotifer</name>
    <name type="synonym">Brachionus muelleri</name>
    <dbReference type="NCBI Taxonomy" id="10195"/>
    <lineage>
        <taxon>Eukaryota</taxon>
        <taxon>Metazoa</taxon>
        <taxon>Spiralia</taxon>
        <taxon>Gnathifera</taxon>
        <taxon>Rotifera</taxon>
        <taxon>Eurotatoria</taxon>
        <taxon>Monogononta</taxon>
        <taxon>Pseudotrocha</taxon>
        <taxon>Ploima</taxon>
        <taxon>Brachionidae</taxon>
        <taxon>Brachionus</taxon>
    </lineage>
</organism>
<sequence>MSVTIAPLDRIKENAACPGVSKNVMFRFLFLSLTLKAPMCWVIPPNSLSTMWLSRRESSKVVLPWSTWPIMVTTGGLVTRLEGDGLSRLAIPSSLESIGFKGSRHLVSKARQLNYFYDRFQVGYDIGVSIGFNVQSNTCCVERSIESASSRMVIWGLIKIGFSWDFLEYFLIADRACFSLAVKHCTELSSVLKFFCILKNSQFELLFIILKNKVTIIRQNISSNE</sequence>
<reference evidence="1 2" key="1">
    <citation type="journal article" date="2018" name="Sci. Rep.">
        <title>Genomic signatures of local adaptation to the degree of environmental predictability in rotifers.</title>
        <authorList>
            <person name="Franch-Gras L."/>
            <person name="Hahn C."/>
            <person name="Garcia-Roger E.M."/>
            <person name="Carmona M.J."/>
            <person name="Serra M."/>
            <person name="Gomez A."/>
        </authorList>
    </citation>
    <scope>NUCLEOTIDE SEQUENCE [LARGE SCALE GENOMIC DNA]</scope>
    <source>
        <strain evidence="1">HYR1</strain>
    </source>
</reference>
<gene>
    <name evidence="1" type="ORF">BpHYR1_036322</name>
</gene>